<proteinExistence type="predicted"/>
<sequence length="32" mass="3723">MIFKEINFKQGDLSGGFLSDLFAESCRKLEIW</sequence>
<accession>A0A8S5P9Q5</accession>
<name>A0A8S5P9Q5_9VIRU</name>
<dbReference type="EMBL" id="BK015378">
    <property type="protein sequence ID" value="DAE03919.1"/>
    <property type="molecule type" value="Genomic_DNA"/>
</dbReference>
<protein>
    <submittedName>
        <fullName evidence="1">Uncharacterized protein</fullName>
    </submittedName>
</protein>
<evidence type="ECO:0000313" key="1">
    <source>
        <dbReference type="EMBL" id="DAE03919.1"/>
    </source>
</evidence>
<reference evidence="1" key="1">
    <citation type="journal article" date="2021" name="Proc. Natl. Acad. Sci. U.S.A.">
        <title>A Catalog of Tens of Thousands of Viruses from Human Metagenomes Reveals Hidden Associations with Chronic Diseases.</title>
        <authorList>
            <person name="Tisza M.J."/>
            <person name="Buck C.B."/>
        </authorList>
    </citation>
    <scope>NUCLEOTIDE SEQUENCE</scope>
    <source>
        <strain evidence="1">CtPtC7</strain>
    </source>
</reference>
<organism evidence="1">
    <name type="scientific">Phage sp. ctPtC7</name>
    <dbReference type="NCBI Taxonomy" id="2825794"/>
    <lineage>
        <taxon>Viruses</taxon>
    </lineage>
</organism>